<proteinExistence type="predicted"/>
<dbReference type="EMBL" id="LN679132">
    <property type="protein sequence ID" value="CEL58678.1"/>
    <property type="molecule type" value="Genomic_DNA"/>
</dbReference>
<name>A0A0B7FR38_THACB</name>
<protein>
    <recommendedName>
        <fullName evidence="3">Laminin domain protein</fullName>
    </recommendedName>
</protein>
<organism evidence="1 2">
    <name type="scientific">Thanatephorus cucumeris (strain AG1-IB / isolate 7/3/14)</name>
    <name type="common">Lettuce bottom rot fungus</name>
    <name type="synonym">Rhizoctonia solani</name>
    <dbReference type="NCBI Taxonomy" id="1108050"/>
    <lineage>
        <taxon>Eukaryota</taxon>
        <taxon>Fungi</taxon>
        <taxon>Dikarya</taxon>
        <taxon>Basidiomycota</taxon>
        <taxon>Agaricomycotina</taxon>
        <taxon>Agaricomycetes</taxon>
        <taxon>Cantharellales</taxon>
        <taxon>Ceratobasidiaceae</taxon>
        <taxon>Rhizoctonia</taxon>
        <taxon>Rhizoctonia solani AG-1</taxon>
    </lineage>
</organism>
<evidence type="ECO:0008006" key="3">
    <source>
        <dbReference type="Google" id="ProtNLM"/>
    </source>
</evidence>
<reference evidence="1 2" key="1">
    <citation type="submission" date="2014-11" db="EMBL/GenBank/DDBJ databases">
        <authorList>
            <person name="Wibberg Daniel"/>
        </authorList>
    </citation>
    <scope>NUCLEOTIDE SEQUENCE [LARGE SCALE GENOMIC DNA]</scope>
    <source>
        <strain evidence="1">Rhizoctonia solani AG1-IB 7/3/14</strain>
    </source>
</reference>
<sequence length="425" mass="47363">MPPFLAGQVCTPPDLPPYLKKVYELKPIAGAPNNEELMGIHAVIRVASRVVDVPDMGDHLLLVRLSEHLFNAQMAKYQSKYSRTVFPENTTYAPPVLPAHVSVKLEAIIGAPSEEEIIKVQSTIRSYHQFSSIPSMFNPRVDMELSQHLFDIQMAKYALRVRENFVPSEASVEDVEDTTLVLEETNNTTNNAGSGANIIESARPTGMAEEIRLQDRDVIERSNRIAEQANQLAERSNRLIERSNQIAEVLNQLLERYSHYVEQPQRPPEKSDELLERLNGHFEKSNQLAAESKKPTERLGEILGTMNKVLVGIQHAIVRNHAGNTQFAVDCLINEQGDTLSKSTSGSWSFRSLFDLCGASDPHIPMFIDGTLQSFCVPERILGAVLSHHGIGEDLCESGRDTKLKPGSANIARARLNRYWSSCLG</sequence>
<keyword evidence="2" id="KW-1185">Reference proteome</keyword>
<dbReference type="AlphaFoldDB" id="A0A0B7FR38"/>
<accession>A0A0B7FR38</accession>
<evidence type="ECO:0000313" key="2">
    <source>
        <dbReference type="Proteomes" id="UP000059188"/>
    </source>
</evidence>
<dbReference type="Proteomes" id="UP000059188">
    <property type="component" value="Unassembled WGS sequence"/>
</dbReference>
<dbReference type="OrthoDB" id="376826at2759"/>
<evidence type="ECO:0000313" key="1">
    <source>
        <dbReference type="EMBL" id="CEL58678.1"/>
    </source>
</evidence>
<gene>
    <name evidence="1" type="ORF">RSOLAG1IB_08742</name>
</gene>